<dbReference type="InterPro" id="IPR029063">
    <property type="entry name" value="SAM-dependent_MTases_sf"/>
</dbReference>
<dbReference type="Pfam" id="PF13847">
    <property type="entry name" value="Methyltransf_31"/>
    <property type="match status" value="1"/>
</dbReference>
<dbReference type="PANTHER" id="PTHR44068">
    <property type="entry name" value="ZGC:194242"/>
    <property type="match status" value="1"/>
</dbReference>
<dbReference type="HOGENOM" id="CLU_039068_4_1_3"/>
<dbReference type="KEGG" id="scs:Sta7437_1734"/>
<dbReference type="GO" id="GO:0032259">
    <property type="term" value="P:methylation"/>
    <property type="evidence" value="ECO:0007669"/>
    <property type="project" value="UniProtKB-KW"/>
</dbReference>
<dbReference type="OrthoDB" id="43862at2"/>
<dbReference type="Gene3D" id="3.40.50.150">
    <property type="entry name" value="Vaccinia Virus protein VP39"/>
    <property type="match status" value="1"/>
</dbReference>
<accession>K9XRZ0</accession>
<evidence type="ECO:0000313" key="2">
    <source>
        <dbReference type="EMBL" id="AFZ35293.1"/>
    </source>
</evidence>
<keyword evidence="2" id="KW-0489">Methyltransferase</keyword>
<dbReference type="EC" id="2.1.1.-" evidence="2"/>
<dbReference type="InterPro" id="IPR050447">
    <property type="entry name" value="Erg6_SMT_methyltransf"/>
</dbReference>
<protein>
    <submittedName>
        <fullName evidence="2">Methyltransferase</fullName>
        <ecNumber evidence="2">2.1.1.-</ecNumber>
    </submittedName>
</protein>
<evidence type="ECO:0000259" key="1">
    <source>
        <dbReference type="Pfam" id="PF13847"/>
    </source>
</evidence>
<evidence type="ECO:0000313" key="3">
    <source>
        <dbReference type="Proteomes" id="UP000010473"/>
    </source>
</evidence>
<dbReference type="STRING" id="111780.Sta7437_1734"/>
<dbReference type="InterPro" id="IPR025714">
    <property type="entry name" value="Methyltranfer_dom"/>
</dbReference>
<dbReference type="CDD" id="cd02440">
    <property type="entry name" value="AdoMet_MTases"/>
    <property type="match status" value="1"/>
</dbReference>
<reference evidence="3" key="1">
    <citation type="journal article" date="2013" name="Proc. Natl. Acad. Sci. U.S.A.">
        <title>Improving the coverage of the cyanobacterial phylum using diversity-driven genome sequencing.</title>
        <authorList>
            <person name="Shih P.M."/>
            <person name="Wu D."/>
            <person name="Latifi A."/>
            <person name="Axen S.D."/>
            <person name="Fewer D.P."/>
            <person name="Talla E."/>
            <person name="Calteau A."/>
            <person name="Cai F."/>
            <person name="Tandeau de Marsac N."/>
            <person name="Rippka R."/>
            <person name="Herdman M."/>
            <person name="Sivonen K."/>
            <person name="Coursin T."/>
            <person name="Laurent T."/>
            <person name="Goodwin L."/>
            <person name="Nolan M."/>
            <person name="Davenport K.W."/>
            <person name="Han C.S."/>
            <person name="Rubin E.M."/>
            <person name="Eisen J.A."/>
            <person name="Woyke T."/>
            <person name="Gugger M."/>
            <person name="Kerfeld C.A."/>
        </authorList>
    </citation>
    <scope>NUCLEOTIDE SEQUENCE [LARGE SCALE GENOMIC DNA]</scope>
    <source>
        <strain evidence="3">ATCC 29371 / PCC 7437</strain>
    </source>
</reference>
<dbReference type="PATRIC" id="fig|111780.3.peg.1808"/>
<dbReference type="EMBL" id="CP003653">
    <property type="protein sequence ID" value="AFZ35293.1"/>
    <property type="molecule type" value="Genomic_DNA"/>
</dbReference>
<organism evidence="2 3">
    <name type="scientific">Stanieria cyanosphaera (strain ATCC 29371 / PCC 7437)</name>
    <dbReference type="NCBI Taxonomy" id="111780"/>
    <lineage>
        <taxon>Bacteria</taxon>
        <taxon>Bacillati</taxon>
        <taxon>Cyanobacteriota</taxon>
        <taxon>Cyanophyceae</taxon>
        <taxon>Pleurocapsales</taxon>
        <taxon>Dermocarpellaceae</taxon>
        <taxon>Stanieria</taxon>
    </lineage>
</organism>
<sequence>MTATLNLATAPGHQTLAAAGKKILRPGGRKATEQLFTWANFQPGETVLELAASFGESAISLAKRFDVRVVGIEKNPESVAKARENIKNAGLEDRITIIEGDIFHLDKITEKFDYVLAEAILTMQSPAGKAKVLQAIHNHLQQSGKFLSHELLVKGNKSAVYQTLSQAIRVNSQPLTVEEWQSVCATAGLTVQQQQTGAMGLLNLGQMIRDEGIFGTLKICWKILTNAPLRQRVWQMRRSFQKHQRDLGYIVFMSTVKM</sequence>
<dbReference type="GO" id="GO:0008168">
    <property type="term" value="F:methyltransferase activity"/>
    <property type="evidence" value="ECO:0007669"/>
    <property type="project" value="UniProtKB-KW"/>
</dbReference>
<proteinExistence type="predicted"/>
<dbReference type="AlphaFoldDB" id="K9XRZ0"/>
<dbReference type="SUPFAM" id="SSF53335">
    <property type="entry name" value="S-adenosyl-L-methionine-dependent methyltransferases"/>
    <property type="match status" value="1"/>
</dbReference>
<name>K9XRZ0_STAC7</name>
<feature type="domain" description="Methyltransferase" evidence="1">
    <location>
        <begin position="43"/>
        <end position="156"/>
    </location>
</feature>
<dbReference type="Proteomes" id="UP000010473">
    <property type="component" value="Chromosome"/>
</dbReference>
<gene>
    <name evidence="2" type="ordered locus">Sta7437_1734</name>
</gene>
<dbReference type="RefSeq" id="WP_015192964.1">
    <property type="nucleotide sequence ID" value="NC_019748.1"/>
</dbReference>
<dbReference type="PANTHER" id="PTHR44068:SF11">
    <property type="entry name" value="GERANYL DIPHOSPHATE 2-C-METHYLTRANSFERASE"/>
    <property type="match status" value="1"/>
</dbReference>
<keyword evidence="2" id="KW-0808">Transferase</keyword>
<keyword evidence="3" id="KW-1185">Reference proteome</keyword>
<dbReference type="eggNOG" id="COG2520">
    <property type="taxonomic scope" value="Bacteria"/>
</dbReference>